<organism evidence="2 3">
    <name type="scientific">Trypanosoma brucei gambiense (strain MHOM/CI/86/DAL972)</name>
    <dbReference type="NCBI Taxonomy" id="679716"/>
    <lineage>
        <taxon>Eukaryota</taxon>
        <taxon>Discoba</taxon>
        <taxon>Euglenozoa</taxon>
        <taxon>Kinetoplastea</taxon>
        <taxon>Metakinetoplastina</taxon>
        <taxon>Trypanosomatida</taxon>
        <taxon>Trypanosomatidae</taxon>
        <taxon>Trypanosoma</taxon>
    </lineage>
</organism>
<dbReference type="EMBL" id="FN554965">
    <property type="protein sequence ID" value="CBH09451.1"/>
    <property type="molecule type" value="Genomic_DNA"/>
</dbReference>
<dbReference type="Proteomes" id="UP000002316">
    <property type="component" value="Chromosome 2"/>
</dbReference>
<dbReference type="GeneID" id="23858586"/>
<dbReference type="KEGG" id="tbg:TbgDal_II1870"/>
<dbReference type="AlphaFoldDB" id="C9ZJ92"/>
<evidence type="ECO:0000313" key="2">
    <source>
        <dbReference type="EMBL" id="CBH09451.1"/>
    </source>
</evidence>
<proteinExistence type="predicted"/>
<evidence type="ECO:0000313" key="3">
    <source>
        <dbReference type="Proteomes" id="UP000002316"/>
    </source>
</evidence>
<evidence type="ECO:0000256" key="1">
    <source>
        <dbReference type="SAM" id="Phobius"/>
    </source>
</evidence>
<keyword evidence="1" id="KW-1133">Transmembrane helix</keyword>
<gene>
    <name evidence="2" type="ORF">TbgDal_II1870</name>
</gene>
<reference evidence="3" key="1">
    <citation type="journal article" date="2010" name="PLoS Negl. Trop. Dis.">
        <title>The genome sequence of Trypanosoma brucei gambiense, causative agent of chronic human african trypanosomiasis.</title>
        <authorList>
            <person name="Jackson A.P."/>
            <person name="Sanders M."/>
            <person name="Berry A."/>
            <person name="McQuillan J."/>
            <person name="Aslett M.A."/>
            <person name="Quail M.A."/>
            <person name="Chukualim B."/>
            <person name="Capewell P."/>
            <person name="MacLeod A."/>
            <person name="Melville S.E."/>
            <person name="Gibson W."/>
            <person name="Barry J.D."/>
            <person name="Berriman M."/>
            <person name="Hertz-Fowler C."/>
        </authorList>
    </citation>
    <scope>NUCLEOTIDE SEQUENCE [LARGE SCALE GENOMIC DNA]</scope>
    <source>
        <strain evidence="3">MHOM/CI/86/DAL972</strain>
    </source>
</reference>
<keyword evidence="1" id="KW-0472">Membrane</keyword>
<dbReference type="RefSeq" id="XP_011771756.1">
    <property type="nucleotide sequence ID" value="XM_011773454.1"/>
</dbReference>
<sequence length="126" mass="14390">MNVTGVPGNHHDLFFSISLSLSLFCLLPFYLSFCVCVRTLFYSSDFLFKKPFRCDLCSGVTLAKTSIDGTCNGLRECGRNANIRKQHKYMNAGKMHIERQPAAELQTNYRRQRIHKTSQHLNISAI</sequence>
<name>C9ZJ92_TRYB9</name>
<accession>C9ZJ92</accession>
<keyword evidence="1" id="KW-0812">Transmembrane</keyword>
<feature type="transmembrane region" description="Helical" evidence="1">
    <location>
        <begin position="13"/>
        <end position="41"/>
    </location>
</feature>
<protein>
    <submittedName>
        <fullName evidence="2">Uncharacterized protein</fullName>
    </submittedName>
</protein>